<comment type="caution">
    <text evidence="1">The sequence shown here is derived from an EMBL/GenBank/DDBJ whole genome shotgun (WGS) entry which is preliminary data.</text>
</comment>
<gene>
    <name evidence="1" type="ORF">PHMEG_00032136</name>
</gene>
<accession>A0A225UVA9</accession>
<dbReference type="Proteomes" id="UP000198211">
    <property type="component" value="Unassembled WGS sequence"/>
</dbReference>
<evidence type="ECO:0000313" key="1">
    <source>
        <dbReference type="EMBL" id="OWY97355.1"/>
    </source>
</evidence>
<name>A0A225UVA9_9STRA</name>
<sequence>MLVLSNGTIKQVDHQPDHVRGEKALRYMEKDWGSFRDNPPFDPLTNYKHNVFRPELPKGLSERREIEHRIDIKDPNLAMYRQQWRQSPEQ</sequence>
<dbReference type="AlphaFoldDB" id="A0A225UVA9"/>
<keyword evidence="2" id="KW-1185">Reference proteome</keyword>
<protein>
    <submittedName>
        <fullName evidence="1">Uncharacterized protein</fullName>
    </submittedName>
</protein>
<dbReference type="OrthoDB" id="91581at2759"/>
<proteinExistence type="predicted"/>
<organism evidence="1 2">
    <name type="scientific">Phytophthora megakarya</name>
    <dbReference type="NCBI Taxonomy" id="4795"/>
    <lineage>
        <taxon>Eukaryota</taxon>
        <taxon>Sar</taxon>
        <taxon>Stramenopiles</taxon>
        <taxon>Oomycota</taxon>
        <taxon>Peronosporomycetes</taxon>
        <taxon>Peronosporales</taxon>
        <taxon>Peronosporaceae</taxon>
        <taxon>Phytophthora</taxon>
    </lineage>
</organism>
<reference evidence="2" key="1">
    <citation type="submission" date="2017-03" db="EMBL/GenBank/DDBJ databases">
        <title>Phytopthora megakarya and P. palmivora, two closely related causual agents of cacao black pod achieved similar genome size and gene model numbers by different mechanisms.</title>
        <authorList>
            <person name="Ali S."/>
            <person name="Shao J."/>
            <person name="Larry D.J."/>
            <person name="Kronmiller B."/>
            <person name="Shen D."/>
            <person name="Strem M.D."/>
            <person name="Melnick R.L."/>
            <person name="Guiltinan M.J."/>
            <person name="Tyler B.M."/>
            <person name="Meinhardt L.W."/>
            <person name="Bailey B.A."/>
        </authorList>
    </citation>
    <scope>NUCLEOTIDE SEQUENCE [LARGE SCALE GENOMIC DNA]</scope>
    <source>
        <strain evidence="2">zdho120</strain>
    </source>
</reference>
<evidence type="ECO:0000313" key="2">
    <source>
        <dbReference type="Proteomes" id="UP000198211"/>
    </source>
</evidence>
<dbReference type="EMBL" id="NBNE01010552">
    <property type="protein sequence ID" value="OWY97355.1"/>
    <property type="molecule type" value="Genomic_DNA"/>
</dbReference>